<evidence type="ECO:0000256" key="1">
    <source>
        <dbReference type="ARBA" id="ARBA00023115"/>
    </source>
</evidence>
<evidence type="ECO:0000313" key="3">
    <source>
        <dbReference type="EMBL" id="QUS42621.1"/>
    </source>
</evidence>
<name>A0ABX8AH21_9BRAD</name>
<feature type="compositionally biased region" description="Low complexity" evidence="2">
    <location>
        <begin position="225"/>
        <end position="248"/>
    </location>
</feature>
<dbReference type="Gene3D" id="3.40.50.150">
    <property type="entry name" value="Vaccinia Virus protein VP39"/>
    <property type="match status" value="1"/>
</dbReference>
<organism evidence="3 4">
    <name type="scientific">Tardiphaga alba</name>
    <dbReference type="NCBI Taxonomy" id="340268"/>
    <lineage>
        <taxon>Bacteria</taxon>
        <taxon>Pseudomonadati</taxon>
        <taxon>Pseudomonadota</taxon>
        <taxon>Alphaproteobacteria</taxon>
        <taxon>Hyphomicrobiales</taxon>
        <taxon>Nitrobacteraceae</taxon>
        <taxon>Tardiphaga</taxon>
    </lineage>
</organism>
<gene>
    <name evidence="3" type="ORF">RPMA_27620</name>
</gene>
<keyword evidence="4" id="KW-1185">Reference proteome</keyword>
<evidence type="ECO:0000313" key="4">
    <source>
        <dbReference type="Proteomes" id="UP000682843"/>
    </source>
</evidence>
<dbReference type="Pfam" id="PF01564">
    <property type="entry name" value="Spermine_synth"/>
    <property type="match status" value="1"/>
</dbReference>
<feature type="compositionally biased region" description="Basic residues" evidence="2">
    <location>
        <begin position="254"/>
        <end position="266"/>
    </location>
</feature>
<keyword evidence="1" id="KW-0620">Polyamine biosynthesis</keyword>
<sequence>MLPWKLIDTTDVPDGTVPLRLMQRGKEFTIKLGQNELMSSRLFGSEEALATLTCFRLKDVTAPKLLIGGYGMGFTLRAALKVLGPKAGITVVELVPAIVAWARGPMAELSGDSLTDPRVTIVEGDVVKAITAARGAYDAILLDVDNGPEGLTRKSNDALYDLSGLHASLAALRPGGVLAVWSSFPHPKFTTLLRKAGFATEEIPIRAAGPRGGARHVIWLATKPKTAPAKAAKPAPAKPMAAKARAAKSTGKPAAKRKSASAKKKS</sequence>
<dbReference type="RefSeq" id="WP_211913860.1">
    <property type="nucleotide sequence ID" value="NZ_CP036498.1"/>
</dbReference>
<reference evidence="3 4" key="1">
    <citation type="submission" date="2019-02" db="EMBL/GenBank/DDBJ databases">
        <title>Emended description of the genus Rhodopseudomonas and description of Rhodopseudomonas albus sp. nov., a non-phototrophic, heavy-metal-tolerant bacterium isolated from garden soil.</title>
        <authorList>
            <person name="Bao Z."/>
            <person name="Cao W.W."/>
            <person name="Sato Y."/>
            <person name="Nishizawa T."/>
            <person name="Zhao J."/>
            <person name="Guo Y."/>
            <person name="Ohta H."/>
        </authorList>
    </citation>
    <scope>NUCLEOTIDE SEQUENCE [LARGE SCALE GENOMIC DNA]</scope>
    <source>
        <strain evidence="3 4">SK50-23</strain>
    </source>
</reference>
<feature type="region of interest" description="Disordered" evidence="2">
    <location>
        <begin position="225"/>
        <end position="266"/>
    </location>
</feature>
<dbReference type="InterPro" id="IPR029063">
    <property type="entry name" value="SAM-dependent_MTases_sf"/>
</dbReference>
<dbReference type="SUPFAM" id="SSF53335">
    <property type="entry name" value="S-adenosyl-L-methionine-dependent methyltransferases"/>
    <property type="match status" value="1"/>
</dbReference>
<protein>
    <submittedName>
        <fullName evidence="3">Spermidine synthase</fullName>
    </submittedName>
</protein>
<dbReference type="PANTHER" id="PTHR43317">
    <property type="entry name" value="THERMOSPERMINE SYNTHASE ACAULIS5"/>
    <property type="match status" value="1"/>
</dbReference>
<dbReference type="CDD" id="cd02440">
    <property type="entry name" value="AdoMet_MTases"/>
    <property type="match status" value="1"/>
</dbReference>
<accession>A0ABX8AH21</accession>
<dbReference type="EMBL" id="CP036498">
    <property type="protein sequence ID" value="QUS42621.1"/>
    <property type="molecule type" value="Genomic_DNA"/>
</dbReference>
<evidence type="ECO:0000256" key="2">
    <source>
        <dbReference type="SAM" id="MobiDB-lite"/>
    </source>
</evidence>
<proteinExistence type="predicted"/>
<dbReference type="PANTHER" id="PTHR43317:SF3">
    <property type="entry name" value="BLR2883 PROTEIN"/>
    <property type="match status" value="1"/>
</dbReference>
<dbReference type="Proteomes" id="UP000682843">
    <property type="component" value="Chromosome"/>
</dbReference>